<dbReference type="GO" id="GO:0003677">
    <property type="term" value="F:DNA binding"/>
    <property type="evidence" value="ECO:0007669"/>
    <property type="project" value="UniProtKB-UniRule"/>
</dbReference>
<name>A0ABD0R915_CIRMR</name>
<keyword evidence="2 3" id="KW-0238">DNA-binding</keyword>
<evidence type="ECO:0000256" key="1">
    <source>
        <dbReference type="ARBA" id="ARBA00023054"/>
    </source>
</evidence>
<keyword evidence="1" id="KW-0175">Coiled coil</keyword>
<protein>
    <recommendedName>
        <fullName evidence="4">Homeobox domain-containing protein</fullName>
    </recommendedName>
</protein>
<dbReference type="EMBL" id="JAMKFB020000005">
    <property type="protein sequence ID" value="KAL0194397.1"/>
    <property type="molecule type" value="Genomic_DNA"/>
</dbReference>
<evidence type="ECO:0000259" key="4">
    <source>
        <dbReference type="PROSITE" id="PS50071"/>
    </source>
</evidence>
<sequence>RLKRSLIGSDCDSHRTFCDGWGRCDVVKKPRVILSPQERETLIAAYQTEPYPSPYTIERLAAQLGLQISTVSNWFYNH</sequence>
<dbReference type="Pfam" id="PF00046">
    <property type="entry name" value="Homeodomain"/>
    <property type="match status" value="1"/>
</dbReference>
<comment type="subcellular location">
    <subcellularLocation>
        <location evidence="2 3">Nucleus</location>
    </subcellularLocation>
</comment>
<gene>
    <name evidence="5" type="ORF">M9458_012693</name>
</gene>
<dbReference type="PANTHER" id="PTHR14043">
    <property type="entry name" value="CCAAT DISPLACEMENT PROTEIN-RELATED"/>
    <property type="match status" value="1"/>
</dbReference>
<dbReference type="PROSITE" id="PS50071">
    <property type="entry name" value="HOMEOBOX_2"/>
    <property type="match status" value="1"/>
</dbReference>
<evidence type="ECO:0000256" key="2">
    <source>
        <dbReference type="PROSITE-ProRule" id="PRU00108"/>
    </source>
</evidence>
<dbReference type="CDD" id="cd00086">
    <property type="entry name" value="homeodomain"/>
    <property type="match status" value="1"/>
</dbReference>
<comment type="caution">
    <text evidence="5">The sequence shown here is derived from an EMBL/GenBank/DDBJ whole genome shotgun (WGS) entry which is preliminary data.</text>
</comment>
<feature type="non-terminal residue" evidence="5">
    <location>
        <position position="78"/>
    </location>
</feature>
<organism evidence="5 6">
    <name type="scientific">Cirrhinus mrigala</name>
    <name type="common">Mrigala</name>
    <dbReference type="NCBI Taxonomy" id="683832"/>
    <lineage>
        <taxon>Eukaryota</taxon>
        <taxon>Metazoa</taxon>
        <taxon>Chordata</taxon>
        <taxon>Craniata</taxon>
        <taxon>Vertebrata</taxon>
        <taxon>Euteleostomi</taxon>
        <taxon>Actinopterygii</taxon>
        <taxon>Neopterygii</taxon>
        <taxon>Teleostei</taxon>
        <taxon>Ostariophysi</taxon>
        <taxon>Cypriniformes</taxon>
        <taxon>Cyprinidae</taxon>
        <taxon>Labeoninae</taxon>
        <taxon>Labeonini</taxon>
        <taxon>Cirrhinus</taxon>
    </lineage>
</organism>
<dbReference type="Proteomes" id="UP001529510">
    <property type="component" value="Unassembled WGS sequence"/>
</dbReference>
<evidence type="ECO:0000313" key="5">
    <source>
        <dbReference type="EMBL" id="KAL0194397.1"/>
    </source>
</evidence>
<keyword evidence="2 3" id="KW-0539">Nucleus</keyword>
<dbReference type="SUPFAM" id="SSF46689">
    <property type="entry name" value="Homeodomain-like"/>
    <property type="match status" value="1"/>
</dbReference>
<dbReference type="AlphaFoldDB" id="A0ABD0R915"/>
<dbReference type="PANTHER" id="PTHR14043:SF2">
    <property type="entry name" value="HOMEOBOX PROTEIN CUT"/>
    <property type="match status" value="1"/>
</dbReference>
<feature type="non-terminal residue" evidence="5">
    <location>
        <position position="1"/>
    </location>
</feature>
<dbReference type="InterPro" id="IPR001356">
    <property type="entry name" value="HD"/>
</dbReference>
<keyword evidence="2 3" id="KW-0371">Homeobox</keyword>
<dbReference type="GO" id="GO:0005634">
    <property type="term" value="C:nucleus"/>
    <property type="evidence" value="ECO:0007669"/>
    <property type="project" value="UniProtKB-SubCell"/>
</dbReference>
<reference evidence="5 6" key="1">
    <citation type="submission" date="2024-05" db="EMBL/GenBank/DDBJ databases">
        <title>Genome sequencing and assembly of Indian major carp, Cirrhinus mrigala (Hamilton, 1822).</title>
        <authorList>
            <person name="Mohindra V."/>
            <person name="Chowdhury L.M."/>
            <person name="Lal K."/>
            <person name="Jena J.K."/>
        </authorList>
    </citation>
    <scope>NUCLEOTIDE SEQUENCE [LARGE SCALE GENOMIC DNA]</scope>
    <source>
        <strain evidence="5">CM1030</strain>
        <tissue evidence="5">Blood</tissue>
    </source>
</reference>
<accession>A0ABD0R915</accession>
<dbReference type="InterPro" id="IPR009057">
    <property type="entry name" value="Homeodomain-like_sf"/>
</dbReference>
<evidence type="ECO:0000256" key="3">
    <source>
        <dbReference type="RuleBase" id="RU000682"/>
    </source>
</evidence>
<keyword evidence="6" id="KW-1185">Reference proteome</keyword>
<dbReference type="SMART" id="SM00389">
    <property type="entry name" value="HOX"/>
    <property type="match status" value="1"/>
</dbReference>
<evidence type="ECO:0000313" key="6">
    <source>
        <dbReference type="Proteomes" id="UP001529510"/>
    </source>
</evidence>
<feature type="domain" description="Homeobox" evidence="4">
    <location>
        <begin position="25"/>
        <end position="78"/>
    </location>
</feature>
<dbReference type="Gene3D" id="1.10.10.60">
    <property type="entry name" value="Homeodomain-like"/>
    <property type="match status" value="1"/>
</dbReference>
<proteinExistence type="predicted"/>